<dbReference type="Gene3D" id="3.30.465.10">
    <property type="match status" value="1"/>
</dbReference>
<evidence type="ECO:0000259" key="2">
    <source>
        <dbReference type="PROSITE" id="PS51387"/>
    </source>
</evidence>
<dbReference type="GO" id="GO:0071949">
    <property type="term" value="F:FAD binding"/>
    <property type="evidence" value="ECO:0007669"/>
    <property type="project" value="InterPro"/>
</dbReference>
<dbReference type="SUPFAM" id="SSF56176">
    <property type="entry name" value="FAD-binding/transporter-associated domain-like"/>
    <property type="match status" value="1"/>
</dbReference>
<proteinExistence type="inferred from homology"/>
<feature type="domain" description="FAD-binding PCMH-type" evidence="2">
    <location>
        <begin position="33"/>
        <end position="149"/>
    </location>
</feature>
<evidence type="ECO:0000313" key="3">
    <source>
        <dbReference type="EMBL" id="GAH72826.1"/>
    </source>
</evidence>
<dbReference type="GO" id="GO:0004458">
    <property type="term" value="F:D-lactate dehydrogenase (cytochrome) activity"/>
    <property type="evidence" value="ECO:0007669"/>
    <property type="project" value="TreeGrafter"/>
</dbReference>
<dbReference type="InterPro" id="IPR006094">
    <property type="entry name" value="Oxid_FAD_bind_N"/>
</dbReference>
<gene>
    <name evidence="3" type="ORF">S03H2_53286</name>
</gene>
<feature type="non-terminal residue" evidence="3">
    <location>
        <position position="149"/>
    </location>
</feature>
<dbReference type="GO" id="GO:1903457">
    <property type="term" value="P:lactate catabolic process"/>
    <property type="evidence" value="ECO:0007669"/>
    <property type="project" value="TreeGrafter"/>
</dbReference>
<dbReference type="PANTHER" id="PTHR11748">
    <property type="entry name" value="D-LACTATE DEHYDROGENASE"/>
    <property type="match status" value="1"/>
</dbReference>
<sequence>MDIYRSLINIVGEDRVSNSQEELFIYSRDPGAQHPRKVDYVVMPKTVEEVQKVIILANKEKIPITPLGAGFTLSALVVPNKGGIVLDMKGMDKIIEVNEKNRYAVVEAGVSHAALKTYLEKNYPHLQHSTPEAPPTVTVVGNALIQGHG</sequence>
<dbReference type="PANTHER" id="PTHR11748:SF111">
    <property type="entry name" value="D-LACTATE DEHYDROGENASE, MITOCHONDRIAL-RELATED"/>
    <property type="match status" value="1"/>
</dbReference>
<dbReference type="PROSITE" id="PS51387">
    <property type="entry name" value="FAD_PCMH"/>
    <property type="match status" value="1"/>
</dbReference>
<comment type="caution">
    <text evidence="3">The sequence shown here is derived from an EMBL/GenBank/DDBJ whole genome shotgun (WGS) entry which is preliminary data.</text>
</comment>
<dbReference type="AlphaFoldDB" id="X1HRN2"/>
<protein>
    <recommendedName>
        <fullName evidence="2">FAD-binding PCMH-type domain-containing protein</fullName>
    </recommendedName>
</protein>
<dbReference type="InterPro" id="IPR036318">
    <property type="entry name" value="FAD-bd_PCMH-like_sf"/>
</dbReference>
<dbReference type="InterPro" id="IPR016166">
    <property type="entry name" value="FAD-bd_PCMH"/>
</dbReference>
<accession>X1HRN2</accession>
<dbReference type="Pfam" id="PF01565">
    <property type="entry name" value="FAD_binding_4"/>
    <property type="match status" value="1"/>
</dbReference>
<comment type="similarity">
    <text evidence="1">Belongs to the FAD-binding oxidoreductase/transferase type 4 family.</text>
</comment>
<dbReference type="GO" id="GO:0008720">
    <property type="term" value="F:D-lactate dehydrogenase (NAD+) activity"/>
    <property type="evidence" value="ECO:0007669"/>
    <property type="project" value="TreeGrafter"/>
</dbReference>
<name>X1HRN2_9ZZZZ</name>
<reference evidence="3" key="1">
    <citation type="journal article" date="2014" name="Front. Microbiol.">
        <title>High frequency of phylogenetically diverse reductive dehalogenase-homologous genes in deep subseafloor sedimentary metagenomes.</title>
        <authorList>
            <person name="Kawai M."/>
            <person name="Futagami T."/>
            <person name="Toyoda A."/>
            <person name="Takaki Y."/>
            <person name="Nishi S."/>
            <person name="Hori S."/>
            <person name="Arai W."/>
            <person name="Tsubouchi T."/>
            <person name="Morono Y."/>
            <person name="Uchiyama I."/>
            <person name="Ito T."/>
            <person name="Fujiyama A."/>
            <person name="Inagaki F."/>
            <person name="Takami H."/>
        </authorList>
    </citation>
    <scope>NUCLEOTIDE SEQUENCE</scope>
    <source>
        <strain evidence="3">Expedition CK06-06</strain>
    </source>
</reference>
<dbReference type="EMBL" id="BARU01033909">
    <property type="protein sequence ID" value="GAH72826.1"/>
    <property type="molecule type" value="Genomic_DNA"/>
</dbReference>
<organism evidence="3">
    <name type="scientific">marine sediment metagenome</name>
    <dbReference type="NCBI Taxonomy" id="412755"/>
    <lineage>
        <taxon>unclassified sequences</taxon>
        <taxon>metagenomes</taxon>
        <taxon>ecological metagenomes</taxon>
    </lineage>
</organism>
<dbReference type="InterPro" id="IPR016169">
    <property type="entry name" value="FAD-bd_PCMH_sub2"/>
</dbReference>
<evidence type="ECO:0000256" key="1">
    <source>
        <dbReference type="ARBA" id="ARBA00008000"/>
    </source>
</evidence>